<dbReference type="SMART" id="SM00387">
    <property type="entry name" value="HATPase_c"/>
    <property type="match status" value="1"/>
</dbReference>
<feature type="compositionally biased region" description="Polar residues" evidence="9">
    <location>
        <begin position="378"/>
        <end position="396"/>
    </location>
</feature>
<keyword evidence="3" id="KW-0597">Phosphoprotein</keyword>
<evidence type="ECO:0000256" key="8">
    <source>
        <dbReference type="SAM" id="Coils"/>
    </source>
</evidence>
<gene>
    <name evidence="11" type="ORF">E0493_14595</name>
</gene>
<keyword evidence="8" id="KW-0175">Coiled coil</keyword>
<protein>
    <recommendedName>
        <fullName evidence="2">histidine kinase</fullName>
        <ecNumber evidence="2">2.7.13.3</ecNumber>
    </recommendedName>
</protein>
<dbReference type="InterPro" id="IPR035965">
    <property type="entry name" value="PAS-like_dom_sf"/>
</dbReference>
<dbReference type="Gene3D" id="3.30.565.10">
    <property type="entry name" value="Histidine kinase-like ATPase, C-terminal domain"/>
    <property type="match status" value="1"/>
</dbReference>
<sequence length="396" mass="42955">MGKQKKGLGPGSAVADGPCAAGLPMLRAGAQAEEHPVLAASPAFLEMGGYAAAAVLGRSCLSLLGADAEPAAVERFRSALAARRRHAETLPIQAADGHAIWCVVFLAPPGEGRAEHLLTFLDITERVAQERRLREGKEVAERRAEARMRRLREANARLKEETERRQRTEAVLRDALAQGEEDLRFRDFLVREVNHRTKNALQLAIGLLAIQARQSRDEATRKALETAMARLRRISAVHALLTYESENPRSIQAADYLRRLCREVEESHAAGPNQVRVEVEADEEAVWGPDTTVPLGLIVGEALTNAFKHAFPDGRHGHILVRLAAQGEGRMMLRVEDDGVGLPAQRREGSLGLRLVELLARQAKGTASVEAGPRGQGTVVSVSFPGSRQQPASAPA</sequence>
<dbReference type="Proteomes" id="UP000460715">
    <property type="component" value="Unassembled WGS sequence"/>
</dbReference>
<dbReference type="PANTHER" id="PTHR41523:SF8">
    <property type="entry name" value="ETHYLENE RESPONSE SENSOR PROTEIN"/>
    <property type="match status" value="1"/>
</dbReference>
<dbReference type="GO" id="GO:0004673">
    <property type="term" value="F:protein histidine kinase activity"/>
    <property type="evidence" value="ECO:0007669"/>
    <property type="project" value="UniProtKB-EC"/>
</dbReference>
<dbReference type="PANTHER" id="PTHR41523">
    <property type="entry name" value="TWO-COMPONENT SYSTEM SENSOR PROTEIN"/>
    <property type="match status" value="1"/>
</dbReference>
<evidence type="ECO:0000256" key="7">
    <source>
        <dbReference type="ARBA" id="ARBA00022840"/>
    </source>
</evidence>
<dbReference type="CDD" id="cd00130">
    <property type="entry name" value="PAS"/>
    <property type="match status" value="1"/>
</dbReference>
<dbReference type="InterPro" id="IPR005467">
    <property type="entry name" value="His_kinase_dom"/>
</dbReference>
<dbReference type="EMBL" id="SNVJ01000012">
    <property type="protein sequence ID" value="MXP64578.1"/>
    <property type="molecule type" value="Genomic_DNA"/>
</dbReference>
<accession>A0A845BCY7</accession>
<evidence type="ECO:0000259" key="10">
    <source>
        <dbReference type="PROSITE" id="PS50109"/>
    </source>
</evidence>
<name>A0A845BCY7_9PROT</name>
<keyword evidence="12" id="KW-1185">Reference proteome</keyword>
<evidence type="ECO:0000256" key="9">
    <source>
        <dbReference type="SAM" id="MobiDB-lite"/>
    </source>
</evidence>
<evidence type="ECO:0000256" key="3">
    <source>
        <dbReference type="ARBA" id="ARBA00022553"/>
    </source>
</evidence>
<dbReference type="Pfam" id="PF02518">
    <property type="entry name" value="HATPase_c"/>
    <property type="match status" value="1"/>
</dbReference>
<dbReference type="SUPFAM" id="SSF55785">
    <property type="entry name" value="PYP-like sensor domain (PAS domain)"/>
    <property type="match status" value="1"/>
</dbReference>
<dbReference type="InterPro" id="IPR011495">
    <property type="entry name" value="Sig_transdc_His_kin_sub2_dim/P"/>
</dbReference>
<reference evidence="11 12" key="1">
    <citation type="submission" date="2019-03" db="EMBL/GenBank/DDBJ databases">
        <title>Roseomonas sp. a novel Roseomonas species isolated from Sea whip Gorgonian.</title>
        <authorList>
            <person name="Li F."/>
            <person name="Pan X."/>
            <person name="Huang S."/>
            <person name="Li Z."/>
            <person name="Meng B."/>
        </authorList>
    </citation>
    <scope>NUCLEOTIDE SEQUENCE [LARGE SCALE GENOMIC DNA]</scope>
    <source>
        <strain evidence="11 12">M0104</strain>
    </source>
</reference>
<evidence type="ECO:0000256" key="2">
    <source>
        <dbReference type="ARBA" id="ARBA00012438"/>
    </source>
</evidence>
<feature type="region of interest" description="Disordered" evidence="9">
    <location>
        <begin position="366"/>
        <end position="396"/>
    </location>
</feature>
<dbReference type="InterPro" id="IPR036890">
    <property type="entry name" value="HATPase_C_sf"/>
</dbReference>
<evidence type="ECO:0000256" key="6">
    <source>
        <dbReference type="ARBA" id="ARBA00022777"/>
    </source>
</evidence>
<dbReference type="Pfam" id="PF07568">
    <property type="entry name" value="HisKA_2"/>
    <property type="match status" value="1"/>
</dbReference>
<keyword evidence="6" id="KW-0418">Kinase</keyword>
<dbReference type="Gene3D" id="3.30.450.20">
    <property type="entry name" value="PAS domain"/>
    <property type="match status" value="1"/>
</dbReference>
<dbReference type="SUPFAM" id="SSF55874">
    <property type="entry name" value="ATPase domain of HSP90 chaperone/DNA topoisomerase II/histidine kinase"/>
    <property type="match status" value="1"/>
</dbReference>
<dbReference type="PROSITE" id="PS50109">
    <property type="entry name" value="HIS_KIN"/>
    <property type="match status" value="1"/>
</dbReference>
<comment type="catalytic activity">
    <reaction evidence="1">
        <text>ATP + protein L-histidine = ADP + protein N-phospho-L-histidine.</text>
        <dbReference type="EC" id="2.7.13.3"/>
    </reaction>
</comment>
<feature type="coiled-coil region" evidence="8">
    <location>
        <begin position="137"/>
        <end position="178"/>
    </location>
</feature>
<evidence type="ECO:0000313" key="12">
    <source>
        <dbReference type="Proteomes" id="UP000460715"/>
    </source>
</evidence>
<proteinExistence type="predicted"/>
<dbReference type="NCBIfam" id="TIGR00229">
    <property type="entry name" value="sensory_box"/>
    <property type="match status" value="1"/>
</dbReference>
<keyword evidence="4" id="KW-0808">Transferase</keyword>
<dbReference type="InterPro" id="IPR000014">
    <property type="entry name" value="PAS"/>
</dbReference>
<dbReference type="GO" id="GO:0005524">
    <property type="term" value="F:ATP binding"/>
    <property type="evidence" value="ECO:0007669"/>
    <property type="project" value="UniProtKB-KW"/>
</dbReference>
<keyword evidence="5" id="KW-0547">Nucleotide-binding</keyword>
<keyword evidence="7" id="KW-0067">ATP-binding</keyword>
<dbReference type="AlphaFoldDB" id="A0A845BCY7"/>
<organism evidence="11 12">
    <name type="scientific">Teichococcus coralli</name>
    <dbReference type="NCBI Taxonomy" id="2545983"/>
    <lineage>
        <taxon>Bacteria</taxon>
        <taxon>Pseudomonadati</taxon>
        <taxon>Pseudomonadota</taxon>
        <taxon>Alphaproteobacteria</taxon>
        <taxon>Acetobacterales</taxon>
        <taxon>Roseomonadaceae</taxon>
        <taxon>Roseomonas</taxon>
    </lineage>
</organism>
<dbReference type="EC" id="2.7.13.3" evidence="2"/>
<evidence type="ECO:0000256" key="4">
    <source>
        <dbReference type="ARBA" id="ARBA00022679"/>
    </source>
</evidence>
<dbReference type="Pfam" id="PF13426">
    <property type="entry name" value="PAS_9"/>
    <property type="match status" value="1"/>
</dbReference>
<dbReference type="InterPro" id="IPR003594">
    <property type="entry name" value="HATPase_dom"/>
</dbReference>
<evidence type="ECO:0000256" key="5">
    <source>
        <dbReference type="ARBA" id="ARBA00022741"/>
    </source>
</evidence>
<feature type="domain" description="Histidine kinase" evidence="10">
    <location>
        <begin position="192"/>
        <end position="388"/>
    </location>
</feature>
<evidence type="ECO:0000313" key="11">
    <source>
        <dbReference type="EMBL" id="MXP64578.1"/>
    </source>
</evidence>
<evidence type="ECO:0000256" key="1">
    <source>
        <dbReference type="ARBA" id="ARBA00000085"/>
    </source>
</evidence>
<comment type="caution">
    <text evidence="11">The sequence shown here is derived from an EMBL/GenBank/DDBJ whole genome shotgun (WGS) entry which is preliminary data.</text>
</comment>